<dbReference type="AlphaFoldDB" id="A0A9J6F6T7"/>
<name>A0A9J6F6T7_HAELO</name>
<accession>A0A9J6F6T7</accession>
<sequence length="72" mass="8434">MQKLLFFFQVDHELVLLTIYRLEFLNVQQELSTYFKPPPSTIRSVLRGLYTDVTNDNITFLLSANSPQILQN</sequence>
<gene>
    <name evidence="1" type="ORF">HPB48_010828</name>
</gene>
<dbReference type="EMBL" id="JABSTR010000001">
    <property type="protein sequence ID" value="KAH9360238.1"/>
    <property type="molecule type" value="Genomic_DNA"/>
</dbReference>
<organism evidence="1 2">
    <name type="scientific">Haemaphysalis longicornis</name>
    <name type="common">Bush tick</name>
    <dbReference type="NCBI Taxonomy" id="44386"/>
    <lineage>
        <taxon>Eukaryota</taxon>
        <taxon>Metazoa</taxon>
        <taxon>Ecdysozoa</taxon>
        <taxon>Arthropoda</taxon>
        <taxon>Chelicerata</taxon>
        <taxon>Arachnida</taxon>
        <taxon>Acari</taxon>
        <taxon>Parasitiformes</taxon>
        <taxon>Ixodida</taxon>
        <taxon>Ixodoidea</taxon>
        <taxon>Ixodidae</taxon>
        <taxon>Haemaphysalinae</taxon>
        <taxon>Haemaphysalis</taxon>
    </lineage>
</organism>
<evidence type="ECO:0000313" key="1">
    <source>
        <dbReference type="EMBL" id="KAH9360238.1"/>
    </source>
</evidence>
<reference evidence="1 2" key="1">
    <citation type="journal article" date="2020" name="Cell">
        <title>Large-Scale Comparative Analyses of Tick Genomes Elucidate Their Genetic Diversity and Vector Capacities.</title>
        <authorList>
            <consortium name="Tick Genome and Microbiome Consortium (TIGMIC)"/>
            <person name="Jia N."/>
            <person name="Wang J."/>
            <person name="Shi W."/>
            <person name="Du L."/>
            <person name="Sun Y."/>
            <person name="Zhan W."/>
            <person name="Jiang J.F."/>
            <person name="Wang Q."/>
            <person name="Zhang B."/>
            <person name="Ji P."/>
            <person name="Bell-Sakyi L."/>
            <person name="Cui X.M."/>
            <person name="Yuan T.T."/>
            <person name="Jiang B.G."/>
            <person name="Yang W.F."/>
            <person name="Lam T.T."/>
            <person name="Chang Q.C."/>
            <person name="Ding S.J."/>
            <person name="Wang X.J."/>
            <person name="Zhu J.G."/>
            <person name="Ruan X.D."/>
            <person name="Zhao L."/>
            <person name="Wei J.T."/>
            <person name="Ye R.Z."/>
            <person name="Que T.C."/>
            <person name="Du C.H."/>
            <person name="Zhou Y.H."/>
            <person name="Cheng J.X."/>
            <person name="Dai P.F."/>
            <person name="Guo W.B."/>
            <person name="Han X.H."/>
            <person name="Huang E.J."/>
            <person name="Li L.F."/>
            <person name="Wei W."/>
            <person name="Gao Y.C."/>
            <person name="Liu J.Z."/>
            <person name="Shao H.Z."/>
            <person name="Wang X."/>
            <person name="Wang C.C."/>
            <person name="Yang T.C."/>
            <person name="Huo Q.B."/>
            <person name="Li W."/>
            <person name="Chen H.Y."/>
            <person name="Chen S.E."/>
            <person name="Zhou L.G."/>
            <person name="Ni X.B."/>
            <person name="Tian J.H."/>
            <person name="Sheng Y."/>
            <person name="Liu T."/>
            <person name="Pan Y.S."/>
            <person name="Xia L.Y."/>
            <person name="Li J."/>
            <person name="Zhao F."/>
            <person name="Cao W.C."/>
        </authorList>
    </citation>
    <scope>NUCLEOTIDE SEQUENCE [LARGE SCALE GENOMIC DNA]</scope>
    <source>
        <strain evidence="1">HaeL-2018</strain>
    </source>
</reference>
<keyword evidence="2" id="KW-1185">Reference proteome</keyword>
<proteinExistence type="predicted"/>
<comment type="caution">
    <text evidence="1">The sequence shown here is derived from an EMBL/GenBank/DDBJ whole genome shotgun (WGS) entry which is preliminary data.</text>
</comment>
<dbReference type="VEuPathDB" id="VectorBase:HLOH_042123"/>
<protein>
    <submittedName>
        <fullName evidence="1">Uncharacterized protein</fullName>
    </submittedName>
</protein>
<dbReference type="Proteomes" id="UP000821853">
    <property type="component" value="Chromosome 1"/>
</dbReference>
<evidence type="ECO:0000313" key="2">
    <source>
        <dbReference type="Proteomes" id="UP000821853"/>
    </source>
</evidence>